<keyword evidence="3" id="KW-1185">Reference proteome</keyword>
<dbReference type="GO" id="GO:0004867">
    <property type="term" value="F:serine-type endopeptidase inhibitor activity"/>
    <property type="evidence" value="ECO:0007669"/>
    <property type="project" value="InterPro"/>
</dbReference>
<dbReference type="Proteomes" id="UP000249799">
    <property type="component" value="Chromosome"/>
</dbReference>
<dbReference type="InterPro" id="IPR004094">
    <property type="entry name" value="Antistasin-like"/>
</dbReference>
<dbReference type="OrthoDB" id="5485969at2"/>
<evidence type="ECO:0000259" key="1">
    <source>
        <dbReference type="PROSITE" id="PS51252"/>
    </source>
</evidence>
<gene>
    <name evidence="2" type="ORF">DN745_04455</name>
</gene>
<evidence type="ECO:0000313" key="2">
    <source>
        <dbReference type="EMBL" id="AWV91355.1"/>
    </source>
</evidence>
<dbReference type="EMBL" id="CP030032">
    <property type="protein sequence ID" value="AWV91355.1"/>
    <property type="molecule type" value="Genomic_DNA"/>
</dbReference>
<dbReference type="Pfam" id="PF02822">
    <property type="entry name" value="Antistasin"/>
    <property type="match status" value="1"/>
</dbReference>
<reference evidence="2 3" key="1">
    <citation type="submission" date="2018-06" db="EMBL/GenBank/DDBJ databases">
        <title>Lujinxingia sediminis gen. nov. sp. nov., a new facultative anaerobic member of the class Deltaproteobacteria, and proposal of Lujinxingaceae fam. nov.</title>
        <authorList>
            <person name="Guo L.-Y."/>
            <person name="Li C.-M."/>
            <person name="Wang S."/>
            <person name="Du Z.-J."/>
        </authorList>
    </citation>
    <scope>NUCLEOTIDE SEQUENCE [LARGE SCALE GENOMIC DNA]</scope>
    <source>
        <strain evidence="2 3">FA350</strain>
    </source>
</reference>
<proteinExistence type="predicted"/>
<dbReference type="PROSITE" id="PS51252">
    <property type="entry name" value="ANTISTASIN"/>
    <property type="match status" value="1"/>
</dbReference>
<dbReference type="InterPro" id="IPR011061">
    <property type="entry name" value="Hirudin/antistatin"/>
</dbReference>
<organism evidence="2 3">
    <name type="scientific">Bradymonas sediminis</name>
    <dbReference type="NCBI Taxonomy" id="1548548"/>
    <lineage>
        <taxon>Bacteria</taxon>
        <taxon>Deltaproteobacteria</taxon>
        <taxon>Bradymonadales</taxon>
        <taxon>Bradymonadaceae</taxon>
        <taxon>Bradymonas</taxon>
    </lineage>
</organism>
<dbReference type="Gene3D" id="2.10.22.10">
    <property type="entry name" value="Antistasin, domain 1"/>
    <property type="match status" value="1"/>
</dbReference>
<dbReference type="SUPFAM" id="SSF57262">
    <property type="entry name" value="Leech antihemostatic proteins"/>
    <property type="match status" value="1"/>
</dbReference>
<dbReference type="AlphaFoldDB" id="A0A2Z4FRK0"/>
<protein>
    <recommendedName>
        <fullName evidence="1">Antistasin-like domain-containing protein</fullName>
    </recommendedName>
</protein>
<name>A0A2Z4FRK0_9DELT</name>
<feature type="domain" description="Antistasin-like" evidence="1">
    <location>
        <begin position="206"/>
        <end position="231"/>
    </location>
</feature>
<accession>A0A2Z4FRK0</accession>
<sequence>MGEKVTLIICVGSSIVATEPVPANAEFAAKRIADTTSALSMYLLGESIGNLRSNDNLAEFIDDKNCIDYDTAARVRRPHTPIHSIQLHSFWMEPAVNGNHWRCILTLFTLYRPEDYSMSGINKIKVIQMKQIICVLLTACALFLSGCIELQDNESGQTCTVEKFCENGLESVCGEDGVTYACPALALCEGVAIDRSGDSCTESRECPVIQCDVECPNGFKKDAQGCDTCECKEAPAETCGDDACVPFYCGSSRGQCIRESELATIGNCPAGPFNEPEPQCGCTGDECAAVICEADADCGDGLCVRTPEEDRTGYCVDATCDDIAEIYQNPRPEQVSCQQDDECMVVASLPNCCGAHFVNEEGAEVIGQIDAFAARTSCGQEWEAICAVVDCAPLEGEPKCVQGTCQLVAE</sequence>
<dbReference type="KEGG" id="bsed:DN745_04455"/>
<evidence type="ECO:0000313" key="3">
    <source>
        <dbReference type="Proteomes" id="UP000249799"/>
    </source>
</evidence>